<dbReference type="InterPro" id="IPR026265">
    <property type="entry name" value="LptC"/>
</dbReference>
<comment type="subcellular location">
    <subcellularLocation>
        <location evidence="6">Cell inner membrane</location>
        <topology evidence="6">Single-pass membrane protein</topology>
    </subcellularLocation>
</comment>
<keyword evidence="8" id="KW-1185">Reference proteome</keyword>
<evidence type="ECO:0000256" key="3">
    <source>
        <dbReference type="ARBA" id="ARBA00022692"/>
    </source>
</evidence>
<evidence type="ECO:0000256" key="6">
    <source>
        <dbReference type="HAMAP-Rule" id="MF_01915"/>
    </source>
</evidence>
<reference evidence="7 8" key="1">
    <citation type="submission" date="2016-10" db="EMBL/GenBank/DDBJ databases">
        <authorList>
            <person name="de Groot N.N."/>
        </authorList>
    </citation>
    <scope>NUCLEOTIDE SEQUENCE [LARGE SCALE GENOMIC DNA]</scope>
    <source>
        <strain evidence="7 8">CGMCC 1.9167</strain>
    </source>
</reference>
<dbReference type="EMBL" id="FOYW01000001">
    <property type="protein sequence ID" value="SFR51881.1"/>
    <property type="molecule type" value="Genomic_DNA"/>
</dbReference>
<dbReference type="GO" id="GO:0005886">
    <property type="term" value="C:plasma membrane"/>
    <property type="evidence" value="ECO:0007669"/>
    <property type="project" value="UniProtKB-SubCell"/>
</dbReference>
<name>A0A1I6HBY4_9GAMM</name>
<dbReference type="HAMAP" id="MF_01915">
    <property type="entry name" value="LPS_assembly_LptC"/>
    <property type="match status" value="1"/>
</dbReference>
<proteinExistence type="inferred from homology"/>
<dbReference type="GO" id="GO:0017089">
    <property type="term" value="F:glycolipid transfer activity"/>
    <property type="evidence" value="ECO:0007669"/>
    <property type="project" value="TreeGrafter"/>
</dbReference>
<sequence length="206" mass="23012">MTDPTKPSWKERLATLLTRPAIRNPILLVAFAALAFILWRSDDPQTILTDAQKLRGAAEPDTFVNQGEYRVFDEQGQLQAVISSPRIEQLEGPGEARMVQPEASLYDADTESRWHLVARQGSFDQSSRIMELDGDVRVTRNVQGGEAILRTEHLRIDNTAGRISTDQPVTLESPGAVTRANSLTGWIDERVLELDNTVEGIYETRP</sequence>
<keyword evidence="3 6" id="KW-0812">Transmembrane</keyword>
<evidence type="ECO:0000256" key="5">
    <source>
        <dbReference type="ARBA" id="ARBA00023136"/>
    </source>
</evidence>
<dbReference type="InterPro" id="IPR010664">
    <property type="entry name" value="LipoPS_assembly_LptC-rel"/>
</dbReference>
<dbReference type="STRING" id="650891.SAMN05216203_1079"/>
<evidence type="ECO:0000256" key="2">
    <source>
        <dbReference type="ARBA" id="ARBA00022519"/>
    </source>
</evidence>
<dbReference type="OrthoDB" id="6194582at2"/>
<gene>
    <name evidence="6" type="primary">lptC</name>
    <name evidence="7" type="ORF">SAMN05216203_1079</name>
</gene>
<comment type="similarity">
    <text evidence="6">Belongs to the LptC family.</text>
</comment>
<evidence type="ECO:0000313" key="8">
    <source>
        <dbReference type="Proteomes" id="UP000198644"/>
    </source>
</evidence>
<dbReference type="AlphaFoldDB" id="A0A1I6HBY4"/>
<dbReference type="Gene3D" id="2.60.450.10">
    <property type="entry name" value="Lipopolysaccharide (LPS) transport protein A like domain"/>
    <property type="match status" value="1"/>
</dbReference>
<keyword evidence="1 6" id="KW-1003">Cell membrane</keyword>
<comment type="function">
    <text evidence="6">Involved in the assembly of lipopolysaccharide (LPS). Required for the translocation of LPS from the inner membrane to the outer membrane. Facilitates the transfer of LPS from the inner membrane to the periplasmic protein LptA. Could be a docking site for LptA.</text>
</comment>
<dbReference type="Proteomes" id="UP000198644">
    <property type="component" value="Unassembled WGS sequence"/>
</dbReference>
<accession>A0A1I6HBY4</accession>
<dbReference type="GO" id="GO:0015221">
    <property type="term" value="F:lipopolysaccharide transmembrane transporter activity"/>
    <property type="evidence" value="ECO:0007669"/>
    <property type="project" value="InterPro"/>
</dbReference>
<feature type="transmembrane region" description="Helical" evidence="6">
    <location>
        <begin position="21"/>
        <end position="39"/>
    </location>
</feature>
<keyword evidence="5 6" id="KW-0472">Membrane</keyword>
<evidence type="ECO:0000313" key="7">
    <source>
        <dbReference type="EMBL" id="SFR51881.1"/>
    </source>
</evidence>
<evidence type="ECO:0000256" key="4">
    <source>
        <dbReference type="ARBA" id="ARBA00022989"/>
    </source>
</evidence>
<comment type="subunit">
    <text evidence="6">Component of the lipopolysaccharide transport and assembly complex. Interacts with LptA and the LptBFG transporter complex.</text>
</comment>
<keyword evidence="4 6" id="KW-1133">Transmembrane helix</keyword>
<keyword evidence="2 6" id="KW-0997">Cell inner membrane</keyword>
<dbReference type="NCBIfam" id="TIGR04409">
    <property type="entry name" value="LptC_YrbK"/>
    <property type="match status" value="1"/>
</dbReference>
<evidence type="ECO:0000256" key="1">
    <source>
        <dbReference type="ARBA" id="ARBA00022475"/>
    </source>
</evidence>
<dbReference type="GO" id="GO:0030288">
    <property type="term" value="C:outer membrane-bounded periplasmic space"/>
    <property type="evidence" value="ECO:0007669"/>
    <property type="project" value="TreeGrafter"/>
</dbReference>
<dbReference type="RefSeq" id="WP_092009553.1">
    <property type="nucleotide sequence ID" value="NZ_FOYW01000001.1"/>
</dbReference>
<organism evidence="7 8">
    <name type="scientific">Marinobacter daqiaonensis</name>
    <dbReference type="NCBI Taxonomy" id="650891"/>
    <lineage>
        <taxon>Bacteria</taxon>
        <taxon>Pseudomonadati</taxon>
        <taxon>Pseudomonadota</taxon>
        <taxon>Gammaproteobacteria</taxon>
        <taxon>Pseudomonadales</taxon>
        <taxon>Marinobacteraceae</taxon>
        <taxon>Marinobacter</taxon>
    </lineage>
</organism>
<dbReference type="Pfam" id="PF06835">
    <property type="entry name" value="LptC"/>
    <property type="match status" value="1"/>
</dbReference>
<protein>
    <recommendedName>
        <fullName evidence="6">Lipopolysaccharide export system protein LptC</fullName>
    </recommendedName>
</protein>
<dbReference type="PANTHER" id="PTHR37481">
    <property type="entry name" value="LIPOPOLYSACCHARIDE EXPORT SYSTEM PROTEIN LPTC"/>
    <property type="match status" value="1"/>
</dbReference>
<dbReference type="PANTHER" id="PTHR37481:SF1">
    <property type="entry name" value="LIPOPOLYSACCHARIDE EXPORT SYSTEM PROTEIN LPTC"/>
    <property type="match status" value="1"/>
</dbReference>
<dbReference type="InterPro" id="IPR052363">
    <property type="entry name" value="LPS_export_LptC"/>
</dbReference>
<dbReference type="GO" id="GO:0043165">
    <property type="term" value="P:Gram-negative-bacterium-type cell outer membrane assembly"/>
    <property type="evidence" value="ECO:0007669"/>
    <property type="project" value="UniProtKB-UniRule"/>
</dbReference>